<feature type="domain" description="Ribophorin II N-terminal" evidence="13">
    <location>
        <begin position="32"/>
        <end position="267"/>
    </location>
</feature>
<feature type="domain" description="Ribophorin II third" evidence="14">
    <location>
        <begin position="387"/>
        <end position="510"/>
    </location>
</feature>
<dbReference type="GO" id="GO:0008250">
    <property type="term" value="C:oligosaccharyltransferase complex"/>
    <property type="evidence" value="ECO:0007669"/>
    <property type="project" value="UniProtKB-UniRule"/>
</dbReference>
<comment type="subunit">
    <text evidence="11">Component of the oligosaccharyltransferase (OST) complex. OST exists in two different complex forms which contain common core subunits RPN1, RPN2, OST48, OST4, DAD1 and TMEM258, either STT3A or STT3B as catalytic subunits, and form-specific accessory subunits. STT3A complex assembly occurs through the formation of 3 subcomplexes. Subcomplex 1 contains RPN1 and TMEM258, subcomplex 2 contains the STT3A-specific subunits STT3A, DC2/OSTC, and KCP2 as well as the core subunit OST4, and subcomplex 3 contains RPN2, DAD1, and OST48. The STT3A complex can form stable complexes with the Sec61 complex or with both the Sec61 and TRAP complexes. Interacts with DDI2. Interacts with TMEM35A/NACHO.</text>
</comment>
<dbReference type="InterPro" id="IPR055375">
    <property type="entry name" value="Ribophorin_II_2nd"/>
</dbReference>
<evidence type="ECO:0000256" key="3">
    <source>
        <dbReference type="ARBA" id="ARBA00004922"/>
    </source>
</evidence>
<evidence type="ECO:0000259" key="16">
    <source>
        <dbReference type="Pfam" id="PF25147"/>
    </source>
</evidence>
<evidence type="ECO:0000256" key="2">
    <source>
        <dbReference type="ARBA" id="ARBA00004477"/>
    </source>
</evidence>
<dbReference type="PANTHER" id="PTHR12640">
    <property type="entry name" value="RIBOPHORIN II"/>
    <property type="match status" value="1"/>
</dbReference>
<name>A0A9P0HLS2_NEZVI</name>
<dbReference type="InterPro" id="IPR056790">
    <property type="entry name" value="Ribophorin_II_C"/>
</dbReference>
<dbReference type="InterPro" id="IPR055374">
    <property type="entry name" value="Ribophorin_II_3rd"/>
</dbReference>
<organism evidence="17 18">
    <name type="scientific">Nezara viridula</name>
    <name type="common">Southern green stink bug</name>
    <name type="synonym">Cimex viridulus</name>
    <dbReference type="NCBI Taxonomy" id="85310"/>
    <lineage>
        <taxon>Eukaryota</taxon>
        <taxon>Metazoa</taxon>
        <taxon>Ecdysozoa</taxon>
        <taxon>Arthropoda</taxon>
        <taxon>Hexapoda</taxon>
        <taxon>Insecta</taxon>
        <taxon>Pterygota</taxon>
        <taxon>Neoptera</taxon>
        <taxon>Paraneoptera</taxon>
        <taxon>Hemiptera</taxon>
        <taxon>Heteroptera</taxon>
        <taxon>Panheteroptera</taxon>
        <taxon>Pentatomomorpha</taxon>
        <taxon>Pentatomoidea</taxon>
        <taxon>Pentatomidae</taxon>
        <taxon>Pentatominae</taxon>
        <taxon>Nezara</taxon>
    </lineage>
</organism>
<keyword evidence="7 12" id="KW-0732">Signal</keyword>
<evidence type="ECO:0000256" key="7">
    <source>
        <dbReference type="ARBA" id="ARBA00022729"/>
    </source>
</evidence>
<feature type="chain" id="PRO_5040545520" description="Dolichyl-diphosphooligosaccharide--protein glycosyltransferase subunit 2" evidence="12">
    <location>
        <begin position="27"/>
        <end position="635"/>
    </location>
</feature>
<keyword evidence="10 12" id="KW-0472">Membrane</keyword>
<comment type="pathway">
    <text evidence="3 12">Protein modification; protein glycosylation.</text>
</comment>
<evidence type="ECO:0000256" key="11">
    <source>
        <dbReference type="ARBA" id="ARBA00046750"/>
    </source>
</evidence>
<keyword evidence="8 12" id="KW-0256">Endoplasmic reticulum</keyword>
<evidence type="ECO:0000256" key="9">
    <source>
        <dbReference type="ARBA" id="ARBA00022989"/>
    </source>
</evidence>
<dbReference type="Pfam" id="PF23860">
    <property type="entry name" value="Ribophorin_II_3rd"/>
    <property type="match status" value="1"/>
</dbReference>
<evidence type="ECO:0000256" key="4">
    <source>
        <dbReference type="ARBA" id="ARBA00009038"/>
    </source>
</evidence>
<comment type="subcellular location">
    <subcellularLocation>
        <location evidence="2 12">Endoplasmic reticulum membrane</location>
        <topology evidence="2 12">Multi-pass membrane protein</topology>
    </subcellularLocation>
</comment>
<dbReference type="Pfam" id="PF25147">
    <property type="entry name" value="Ribophorin_II_C"/>
    <property type="match status" value="1"/>
</dbReference>
<dbReference type="EMBL" id="OV725082">
    <property type="protein sequence ID" value="CAH1404356.1"/>
    <property type="molecule type" value="Genomic_DNA"/>
</dbReference>
<dbReference type="PANTHER" id="PTHR12640:SF0">
    <property type="entry name" value="DOLICHYL-DIPHOSPHOOLIGOSACCHARIDE--PROTEIN GLYCOSYLTRANSFERASE SUBUNIT 2"/>
    <property type="match status" value="1"/>
</dbReference>
<feature type="transmembrane region" description="Helical" evidence="12">
    <location>
        <begin position="549"/>
        <end position="570"/>
    </location>
</feature>
<dbReference type="OrthoDB" id="432292at2759"/>
<evidence type="ECO:0000256" key="10">
    <source>
        <dbReference type="ARBA" id="ARBA00023136"/>
    </source>
</evidence>
<proteinExistence type="inferred from homology"/>
<evidence type="ECO:0000259" key="13">
    <source>
        <dbReference type="Pfam" id="PF05817"/>
    </source>
</evidence>
<feature type="transmembrane region" description="Helical" evidence="12">
    <location>
        <begin position="608"/>
        <end position="626"/>
    </location>
</feature>
<keyword evidence="9 12" id="KW-1133">Transmembrane helix</keyword>
<keyword evidence="18" id="KW-1185">Reference proteome</keyword>
<gene>
    <name evidence="17" type="ORF">NEZAVI_LOCUS12781</name>
</gene>
<protein>
    <recommendedName>
        <fullName evidence="5 12">Dolichyl-diphosphooligosaccharide--protein glycosyltransferase subunit 2</fullName>
    </recommendedName>
    <alternativeName>
        <fullName evidence="12">Ribophorin-2</fullName>
    </alternativeName>
</protein>
<evidence type="ECO:0000256" key="12">
    <source>
        <dbReference type="RuleBase" id="RU366029"/>
    </source>
</evidence>
<dbReference type="InterPro" id="IPR008814">
    <property type="entry name" value="Swp1"/>
</dbReference>
<evidence type="ECO:0000256" key="5">
    <source>
        <dbReference type="ARBA" id="ARBA00017612"/>
    </source>
</evidence>
<comment type="similarity">
    <text evidence="4 12">Belongs to the SWP1 family.</text>
</comment>
<evidence type="ECO:0000256" key="8">
    <source>
        <dbReference type="ARBA" id="ARBA00022824"/>
    </source>
</evidence>
<sequence>MASLIKFNIICTFGLLSTLLATLCFGLETPYISVQDKERLKNVFTVGLTTKDAASIHYSVLGYKLLNQKIPDSKEICKVLTDSLSKEGADTYFYVSSTWKEAGCPGTLPPSISKYLSSLLLKDGISTSDIYHAVEGLRSNGQTITKDPKIEKAIQAAIKKDDSVSSLGYALHAASLPVTDGVFLFDRIEDIIFQADEVDGKYLQFEGGLSITGLVISGIYKLSAKVNKTPAISAEQATKFSNYFVTRKSVQTPKGAWSLLNVLQTLTTNKFHRPIVVSVRNIDSVKGVMSIDVTDLLGKAPTGSPFPVTLDSLSRISDNTVVASKIKFEPLTEKTSYQIKFPSGTSSGVYKAVISVTPTDQAIIGGANNAIEIRITGQLAVTDPLLIAAVDSDHFLQPKYNKVVFPEKLPQVLEIDSHQRLALRFNLKEKSSGKPIIVHQAFVRLSHSVTGQELIFVSEKDSNNGYKLDLDIGAKSNEFGSLPGVYNLEIIAGDSVLSNSLQWHVADAKLSFSGDAKPKTTQSMFSVKPEIKHLFREPEKRPPVFVSNLFTGLVFVPLIILFILWFKLGINVSNFSLRLSTLGFHLGLGSIFALFVCFWLKLNMFETLKYLLVIGVITFLSANKLLSSIAAKHKS</sequence>
<dbReference type="AlphaFoldDB" id="A0A9P0HLS2"/>
<dbReference type="Pfam" id="PF23861">
    <property type="entry name" value="Ribophorin_II_2nd"/>
    <property type="match status" value="1"/>
</dbReference>
<comment type="function">
    <text evidence="1 12">Subunit of the oligosaccharyl transferase (OST) complex that catalyzes the initial transfer of a defined glycan (Glc(3)Man(9)GlcNAc(2) in eukaryotes) from the lipid carrier dolichol-pyrophosphate to an asparagine residue within an Asn-X-Ser/Thr consensus motif in nascent polypeptide chains, the first step in protein N-glycosylation. N-glycosylation occurs cotranslationally and the complex associates with the Sec61 complex at the channel-forming translocon complex that mediates protein translocation across the endoplasmic reticulum (ER). All subunits are required for a maximal enzyme activity.</text>
</comment>
<dbReference type="Pfam" id="PF05817">
    <property type="entry name" value="Ribophorin_II"/>
    <property type="match status" value="1"/>
</dbReference>
<keyword evidence="6 12" id="KW-0812">Transmembrane</keyword>
<dbReference type="Proteomes" id="UP001152798">
    <property type="component" value="Chromosome 6"/>
</dbReference>
<evidence type="ECO:0000313" key="17">
    <source>
        <dbReference type="EMBL" id="CAH1404356.1"/>
    </source>
</evidence>
<feature type="signal peptide" evidence="12">
    <location>
        <begin position="1"/>
        <end position="26"/>
    </location>
</feature>
<feature type="domain" description="Ribophorin II second" evidence="15">
    <location>
        <begin position="281"/>
        <end position="374"/>
    </location>
</feature>
<evidence type="ECO:0000259" key="14">
    <source>
        <dbReference type="Pfam" id="PF23860"/>
    </source>
</evidence>
<evidence type="ECO:0000259" key="15">
    <source>
        <dbReference type="Pfam" id="PF23861"/>
    </source>
</evidence>
<dbReference type="InterPro" id="IPR055373">
    <property type="entry name" value="Ribophorin_II_N"/>
</dbReference>
<accession>A0A9P0HLS2</accession>
<dbReference type="GO" id="GO:0006487">
    <property type="term" value="P:protein N-linked glycosylation"/>
    <property type="evidence" value="ECO:0007669"/>
    <property type="project" value="UniProtKB-UniRule"/>
</dbReference>
<feature type="domain" description="Ribophorin II C-terminal" evidence="16">
    <location>
        <begin position="535"/>
        <end position="632"/>
    </location>
</feature>
<feature type="transmembrane region" description="Helical" evidence="12">
    <location>
        <begin position="582"/>
        <end position="602"/>
    </location>
</feature>
<reference evidence="17" key="1">
    <citation type="submission" date="2022-01" db="EMBL/GenBank/DDBJ databases">
        <authorList>
            <person name="King R."/>
        </authorList>
    </citation>
    <scope>NUCLEOTIDE SEQUENCE</scope>
</reference>
<evidence type="ECO:0000256" key="6">
    <source>
        <dbReference type="ARBA" id="ARBA00022692"/>
    </source>
</evidence>
<evidence type="ECO:0000313" key="18">
    <source>
        <dbReference type="Proteomes" id="UP001152798"/>
    </source>
</evidence>
<evidence type="ECO:0000256" key="1">
    <source>
        <dbReference type="ARBA" id="ARBA00002791"/>
    </source>
</evidence>